<dbReference type="InterPro" id="IPR006949">
    <property type="entry name" value="Barrel_Baseplate_J-like"/>
</dbReference>
<dbReference type="OrthoDB" id="7904838at2"/>
<accession>A0A552V6W0</accession>
<dbReference type="InterPro" id="IPR058530">
    <property type="entry name" value="Baseplate_J-like_C"/>
</dbReference>
<organism evidence="3 4">
    <name type="scientific">Criibacterium bergeronii</name>
    <dbReference type="NCBI Taxonomy" id="1871336"/>
    <lineage>
        <taxon>Bacteria</taxon>
        <taxon>Bacillati</taxon>
        <taxon>Bacillota</taxon>
        <taxon>Clostridia</taxon>
        <taxon>Peptostreptococcales</taxon>
        <taxon>Filifactoraceae</taxon>
        <taxon>Criibacterium</taxon>
    </lineage>
</organism>
<gene>
    <name evidence="3" type="ORF">FL857_05890</name>
</gene>
<evidence type="ECO:0000259" key="2">
    <source>
        <dbReference type="Pfam" id="PF26079"/>
    </source>
</evidence>
<comment type="caution">
    <text evidence="3">The sequence shown here is derived from an EMBL/GenBank/DDBJ whole genome shotgun (WGS) entry which is preliminary data.</text>
</comment>
<feature type="domain" description="Baseplate protein J-like barrel" evidence="1">
    <location>
        <begin position="98"/>
        <end position="179"/>
    </location>
</feature>
<evidence type="ECO:0000313" key="4">
    <source>
        <dbReference type="Proteomes" id="UP000319424"/>
    </source>
</evidence>
<protein>
    <submittedName>
        <fullName evidence="3">Uncharacterized protein</fullName>
    </submittedName>
</protein>
<dbReference type="EMBL" id="VJXW01000007">
    <property type="protein sequence ID" value="TRW26216.1"/>
    <property type="molecule type" value="Genomic_DNA"/>
</dbReference>
<dbReference type="PANTHER" id="PTHR37829">
    <property type="entry name" value="PHAGE-LIKE ELEMENT PBSX PROTEIN XKDT"/>
    <property type="match status" value="1"/>
</dbReference>
<dbReference type="Pfam" id="PF04865">
    <property type="entry name" value="Baseplate_J"/>
    <property type="match status" value="1"/>
</dbReference>
<reference evidence="3 4" key="1">
    <citation type="submission" date="2019-07" db="EMBL/GenBank/DDBJ databases">
        <title>Criibacterium bergeronii gen. nov., sp. nov. isolated from human clinical samples.</title>
        <authorList>
            <person name="Maheux A.F."/>
            <person name="Boudreau D.K."/>
            <person name="Berube E."/>
            <person name="Brodeur S."/>
            <person name="Bernard K.A."/>
            <person name="Abed J.Y."/>
            <person name="Ducrey E."/>
            <person name="Guay E.F."/>
            <person name="Raymond F."/>
            <person name="Corbeil J."/>
            <person name="Domingo M.-C."/>
            <person name="Roy P.H."/>
            <person name="Boissinot M."/>
            <person name="Tocheva E.I."/>
            <person name="Omar R.F."/>
        </authorList>
    </citation>
    <scope>NUCLEOTIDE SEQUENCE [LARGE SCALE GENOMIC DNA]</scope>
    <source>
        <strain evidence="3 4">CCRI-24246</strain>
    </source>
</reference>
<dbReference type="AlphaFoldDB" id="A0A552V6W0"/>
<sequence>MVEFGLTKDGFKRKLYSDIELDLFTRAKDLFGEDINLSERSPLGIFLRIIAWSLALIWQLAEHIYHQSHLPTAEGISLDYVAEKADIYRFPALKSYGQVKITGTPNKKIYKGFKVSTVDKIIFETDKEYVIDSDGTALCDVICTQLGEIGNVQATSINTIVNPEIDVVSVSNEFRFSNGREIETDDELRDRYKTSFIDSGKATINAIINHLLKIPTLKGYKVLENDTMQVVNDMQPKSIKVIALGGSDEEVANAILDSKAAGIETNGNVSVQVKDNQGINHTIKFSRATEVLIYINVTLSYISETIDKETVKAKLKKRVQAYIKNVGMGNAVIVSQLISTILSDTAIKDASVKIGKTQDELSADNIKLLDEQVPTVIASNITISEVQS</sequence>
<name>A0A552V6W0_9FIRM</name>
<dbReference type="PANTHER" id="PTHR37829:SF3">
    <property type="entry name" value="PROTEIN JAYE-RELATED"/>
    <property type="match status" value="1"/>
</dbReference>
<dbReference type="Pfam" id="PF26079">
    <property type="entry name" value="Baseplate_J_C"/>
    <property type="match status" value="1"/>
</dbReference>
<proteinExistence type="predicted"/>
<evidence type="ECO:0000313" key="3">
    <source>
        <dbReference type="EMBL" id="TRW26216.1"/>
    </source>
</evidence>
<dbReference type="Proteomes" id="UP000319424">
    <property type="component" value="Unassembled WGS sequence"/>
</dbReference>
<evidence type="ECO:0000259" key="1">
    <source>
        <dbReference type="Pfam" id="PF04865"/>
    </source>
</evidence>
<feature type="domain" description="Baseplate J-like C-terminal" evidence="2">
    <location>
        <begin position="295"/>
        <end position="376"/>
    </location>
</feature>
<dbReference type="InterPro" id="IPR052399">
    <property type="entry name" value="Phage_Baseplate_Assmbl_Protein"/>
</dbReference>